<proteinExistence type="predicted"/>
<dbReference type="Pfam" id="PF06947">
    <property type="entry name" value="DUF1290"/>
    <property type="match status" value="1"/>
</dbReference>
<dbReference type="AlphaFoldDB" id="A0A1G6MPD8"/>
<reference evidence="3" key="1">
    <citation type="submission" date="2016-10" db="EMBL/GenBank/DDBJ databases">
        <authorList>
            <person name="Varghese N."/>
            <person name="Submissions S."/>
        </authorList>
    </citation>
    <scope>NUCLEOTIDE SEQUENCE [LARGE SCALE GENOMIC DNA]</scope>
    <source>
        <strain evidence="3">DSM 11005</strain>
    </source>
</reference>
<dbReference type="RefSeq" id="WP_093730656.1">
    <property type="nucleotide sequence ID" value="NZ_FMYW01000010.1"/>
</dbReference>
<accession>A0A1G6MPD8</accession>
<keyword evidence="1" id="KW-1133">Transmembrane helix</keyword>
<gene>
    <name evidence="2" type="ORF">SAMN04487864_11067</name>
</gene>
<feature type="transmembrane region" description="Helical" evidence="1">
    <location>
        <begin position="28"/>
        <end position="49"/>
    </location>
</feature>
<dbReference type="Proteomes" id="UP000198943">
    <property type="component" value="Unassembled WGS sequence"/>
</dbReference>
<protein>
    <submittedName>
        <fullName evidence="2">Small basic protein</fullName>
    </submittedName>
</protein>
<name>A0A1G6MPD8_9FIRM</name>
<keyword evidence="1" id="KW-0472">Membrane</keyword>
<evidence type="ECO:0000313" key="3">
    <source>
        <dbReference type="Proteomes" id="UP000198943"/>
    </source>
</evidence>
<evidence type="ECO:0000256" key="1">
    <source>
        <dbReference type="SAM" id="Phobius"/>
    </source>
</evidence>
<evidence type="ECO:0000313" key="2">
    <source>
        <dbReference type="EMBL" id="SDC57372.1"/>
    </source>
</evidence>
<dbReference type="InterPro" id="IPR009709">
    <property type="entry name" value="DUF1290"/>
</dbReference>
<feature type="transmembrane region" description="Helical" evidence="1">
    <location>
        <begin position="83"/>
        <end position="102"/>
    </location>
</feature>
<dbReference type="OrthoDB" id="9812056at2"/>
<organism evidence="2 3">
    <name type="scientific">Succiniclasticum ruminis</name>
    <dbReference type="NCBI Taxonomy" id="40841"/>
    <lineage>
        <taxon>Bacteria</taxon>
        <taxon>Bacillati</taxon>
        <taxon>Bacillota</taxon>
        <taxon>Negativicutes</taxon>
        <taxon>Acidaminococcales</taxon>
        <taxon>Acidaminococcaceae</taxon>
        <taxon>Succiniclasticum</taxon>
    </lineage>
</organism>
<feature type="transmembrane region" description="Helical" evidence="1">
    <location>
        <begin position="5"/>
        <end position="22"/>
    </location>
</feature>
<keyword evidence="3" id="KW-1185">Reference proteome</keyword>
<dbReference type="EMBL" id="FMYW01000010">
    <property type="protein sequence ID" value="SDC57372.1"/>
    <property type="molecule type" value="Genomic_DNA"/>
</dbReference>
<keyword evidence="1" id="KW-0812">Transmembrane</keyword>
<sequence length="109" mass="12067">MIYAIIGLVFGIIGGILTPGFVPKVYAPYFSVALMAGLDTAFGGLRAAMEGDYDNVVFLSGFLVNIMLSVFFCYAGIMMDIDFYMVVILVLGMRIFNNLAIIRRLYLKK</sequence>
<feature type="transmembrane region" description="Helical" evidence="1">
    <location>
        <begin position="56"/>
        <end position="77"/>
    </location>
</feature>